<evidence type="ECO:0000313" key="2">
    <source>
        <dbReference type="WBParaSite" id="Minc3s09890g43622"/>
    </source>
</evidence>
<reference evidence="2" key="1">
    <citation type="submission" date="2022-11" db="UniProtKB">
        <authorList>
            <consortium name="WormBaseParasite"/>
        </authorList>
    </citation>
    <scope>IDENTIFICATION</scope>
</reference>
<protein>
    <submittedName>
        <fullName evidence="2">Candidate secreted effector</fullName>
    </submittedName>
</protein>
<name>A0A914NU75_MELIC</name>
<dbReference type="AlphaFoldDB" id="A0A914NU75"/>
<sequence length="80" mass="9686">MIDRIKYLFFVNKKRNYSIDSCEEVVGDFEEEMTNFEQIIGHIVDCKDDYFTMVATDYTNYELYIAPNKYVEFVFYLFLS</sequence>
<proteinExistence type="predicted"/>
<evidence type="ECO:0000313" key="1">
    <source>
        <dbReference type="Proteomes" id="UP000887563"/>
    </source>
</evidence>
<dbReference type="Proteomes" id="UP000887563">
    <property type="component" value="Unplaced"/>
</dbReference>
<dbReference type="WBParaSite" id="Minc3s09890g43622">
    <property type="protein sequence ID" value="Minc3s09890g43622"/>
    <property type="gene ID" value="Minc3s09890g43622"/>
</dbReference>
<organism evidence="1 2">
    <name type="scientific">Meloidogyne incognita</name>
    <name type="common">Southern root-knot nematode worm</name>
    <name type="synonym">Oxyuris incognita</name>
    <dbReference type="NCBI Taxonomy" id="6306"/>
    <lineage>
        <taxon>Eukaryota</taxon>
        <taxon>Metazoa</taxon>
        <taxon>Ecdysozoa</taxon>
        <taxon>Nematoda</taxon>
        <taxon>Chromadorea</taxon>
        <taxon>Rhabditida</taxon>
        <taxon>Tylenchina</taxon>
        <taxon>Tylenchomorpha</taxon>
        <taxon>Tylenchoidea</taxon>
        <taxon>Meloidogynidae</taxon>
        <taxon>Meloidogyninae</taxon>
        <taxon>Meloidogyne</taxon>
        <taxon>Meloidogyne incognita group</taxon>
    </lineage>
</organism>
<keyword evidence="1" id="KW-1185">Reference proteome</keyword>
<accession>A0A914NU75</accession>